<dbReference type="KEGG" id="ure:UREG_06237"/>
<name>C4JX64_UNCRE</name>
<evidence type="ECO:0000313" key="3">
    <source>
        <dbReference type="EMBL" id="EEP81372.1"/>
    </source>
</evidence>
<reference evidence="4" key="1">
    <citation type="journal article" date="2009" name="Genome Res.">
        <title>Comparative genomic analyses of the human fungal pathogens Coccidioides and their relatives.</title>
        <authorList>
            <person name="Sharpton T.J."/>
            <person name="Stajich J.E."/>
            <person name="Rounsley S.D."/>
            <person name="Gardner M.J."/>
            <person name="Wortman J.R."/>
            <person name="Jordar V.S."/>
            <person name="Maiti R."/>
            <person name="Kodira C.D."/>
            <person name="Neafsey D.E."/>
            <person name="Zeng Q."/>
            <person name="Hung C.-Y."/>
            <person name="McMahan C."/>
            <person name="Muszewska A."/>
            <person name="Grynberg M."/>
            <person name="Mandel M.A."/>
            <person name="Kellner E.M."/>
            <person name="Barker B.M."/>
            <person name="Galgiani J.N."/>
            <person name="Orbach M.J."/>
            <person name="Kirkland T.N."/>
            <person name="Cole G.T."/>
            <person name="Henn M.R."/>
            <person name="Birren B.W."/>
            <person name="Taylor J.W."/>
        </authorList>
    </citation>
    <scope>NUCLEOTIDE SEQUENCE [LARGE SCALE GENOMIC DNA]</scope>
    <source>
        <strain evidence="4">UAMH 1704</strain>
    </source>
</reference>
<dbReference type="AlphaFoldDB" id="C4JX64"/>
<dbReference type="GeneID" id="8441590"/>
<proteinExistence type="predicted"/>
<organism evidence="3 4">
    <name type="scientific">Uncinocarpus reesii (strain UAMH 1704)</name>
    <dbReference type="NCBI Taxonomy" id="336963"/>
    <lineage>
        <taxon>Eukaryota</taxon>
        <taxon>Fungi</taxon>
        <taxon>Dikarya</taxon>
        <taxon>Ascomycota</taxon>
        <taxon>Pezizomycotina</taxon>
        <taxon>Eurotiomycetes</taxon>
        <taxon>Eurotiomycetidae</taxon>
        <taxon>Onygenales</taxon>
        <taxon>Onygenaceae</taxon>
        <taxon>Uncinocarpus</taxon>
    </lineage>
</organism>
<evidence type="ECO:0000256" key="1">
    <source>
        <dbReference type="SAM" id="MobiDB-lite"/>
    </source>
</evidence>
<dbReference type="InParanoid" id="C4JX64"/>
<dbReference type="HOGENOM" id="CLU_850452_0_0_1"/>
<feature type="compositionally biased region" description="Polar residues" evidence="1">
    <location>
        <begin position="138"/>
        <end position="157"/>
    </location>
</feature>
<accession>C4JX64</accession>
<sequence length="327" mass="36379">MPVVLSEEEMQILRTLQRYSLATLCLSMISCGFIIAVAFIVMGIIGINVYTTWKRKFPKPRHFNARIEEEEVSEAISATSSESNGPSSAAVTVSIPGEQLSTRSSRVPQHKWQAGNSDTDGVAITKPLQPQKPRHTQRASLQSNRRGSHAINNNEWTGQMGEDMDGQQQEPCVRNPPRQGAPGERRRRRNTGAAKADEGWNEVTSQIIPVSFGEDNREGYSNQCEIPVGTGLRPAYAAFAKCLSDDARREQERERAGQGMRMPLPGLIPPAEARNRASSQQLGLGALRSLFSNRFRNSKKTMLLDSKRSSIFRLGRASREMDQRRQG</sequence>
<dbReference type="RefSeq" id="XP_002583270.1">
    <property type="nucleotide sequence ID" value="XM_002583224.1"/>
</dbReference>
<keyword evidence="2" id="KW-0472">Membrane</keyword>
<feature type="compositionally biased region" description="Low complexity" evidence="1">
    <location>
        <begin position="158"/>
        <end position="182"/>
    </location>
</feature>
<dbReference type="EMBL" id="CH476618">
    <property type="protein sequence ID" value="EEP81372.1"/>
    <property type="molecule type" value="Genomic_DNA"/>
</dbReference>
<dbReference type="Proteomes" id="UP000002058">
    <property type="component" value="Unassembled WGS sequence"/>
</dbReference>
<feature type="transmembrane region" description="Helical" evidence="2">
    <location>
        <begin position="20"/>
        <end position="51"/>
    </location>
</feature>
<keyword evidence="2" id="KW-0812">Transmembrane</keyword>
<gene>
    <name evidence="3" type="ORF">UREG_06237</name>
</gene>
<feature type="compositionally biased region" description="Low complexity" evidence="1">
    <location>
        <begin position="74"/>
        <end position="83"/>
    </location>
</feature>
<evidence type="ECO:0000256" key="2">
    <source>
        <dbReference type="SAM" id="Phobius"/>
    </source>
</evidence>
<feature type="region of interest" description="Disordered" evidence="1">
    <location>
        <begin position="74"/>
        <end position="199"/>
    </location>
</feature>
<dbReference type="VEuPathDB" id="FungiDB:UREG_06237"/>
<protein>
    <submittedName>
        <fullName evidence="3">Uncharacterized protein</fullName>
    </submittedName>
</protein>
<keyword evidence="4" id="KW-1185">Reference proteome</keyword>
<evidence type="ECO:0000313" key="4">
    <source>
        <dbReference type="Proteomes" id="UP000002058"/>
    </source>
</evidence>
<keyword evidence="2" id="KW-1133">Transmembrane helix</keyword>